<reference evidence="3 4" key="1">
    <citation type="submission" date="2020-09" db="EMBL/GenBank/DDBJ databases">
        <title>Investigation of environmental microbes.</title>
        <authorList>
            <person name="Ou Y."/>
            <person name="Kang Q."/>
        </authorList>
    </citation>
    <scope>NUCLEOTIDE SEQUENCE [LARGE SCALE GENOMIC DNA]</scope>
    <source>
        <strain evidence="3 4">KJZ-14</strain>
    </source>
</reference>
<keyword evidence="4" id="KW-1185">Reference proteome</keyword>
<feature type="transmembrane region" description="Helical" evidence="1">
    <location>
        <begin position="42"/>
        <end position="62"/>
    </location>
</feature>
<feature type="domain" description="VanZ-like" evidence="2">
    <location>
        <begin position="48"/>
        <end position="181"/>
    </location>
</feature>
<accession>A0A7H2BDR9</accession>
<feature type="transmembrane region" description="Helical" evidence="1">
    <location>
        <begin position="167"/>
        <end position="184"/>
    </location>
</feature>
<dbReference type="Pfam" id="PF04892">
    <property type="entry name" value="VanZ"/>
    <property type="match status" value="1"/>
</dbReference>
<evidence type="ECO:0000259" key="2">
    <source>
        <dbReference type="Pfam" id="PF04892"/>
    </source>
</evidence>
<keyword evidence="1" id="KW-0812">Transmembrane</keyword>
<dbReference type="PANTHER" id="PTHR36834">
    <property type="entry name" value="MEMBRANE PROTEIN-RELATED"/>
    <property type="match status" value="1"/>
</dbReference>
<feature type="transmembrane region" description="Helical" evidence="1">
    <location>
        <begin position="132"/>
        <end position="155"/>
    </location>
</feature>
<dbReference type="RefSeq" id="WP_190724628.1">
    <property type="nucleotide sequence ID" value="NZ_CP061539.1"/>
</dbReference>
<dbReference type="InterPro" id="IPR006976">
    <property type="entry name" value="VanZ-like"/>
</dbReference>
<evidence type="ECO:0000313" key="4">
    <source>
        <dbReference type="Proteomes" id="UP000516404"/>
    </source>
</evidence>
<dbReference type="GeneID" id="96622686"/>
<keyword evidence="1" id="KW-1133">Transmembrane helix</keyword>
<evidence type="ECO:0000256" key="1">
    <source>
        <dbReference type="SAM" id="Phobius"/>
    </source>
</evidence>
<gene>
    <name evidence="3" type="ORF">IDM49_00420</name>
</gene>
<organism evidence="3 4">
    <name type="scientific">Rothia terrae</name>
    <dbReference type="NCBI Taxonomy" id="396015"/>
    <lineage>
        <taxon>Bacteria</taxon>
        <taxon>Bacillati</taxon>
        <taxon>Actinomycetota</taxon>
        <taxon>Actinomycetes</taxon>
        <taxon>Micrococcales</taxon>
        <taxon>Micrococcaceae</taxon>
        <taxon>Rothia</taxon>
    </lineage>
</organism>
<name>A0A7H2BDR9_9MICC</name>
<dbReference type="PANTHER" id="PTHR36834:SF1">
    <property type="entry name" value="INTEGRAL MEMBRANE PROTEIN"/>
    <property type="match status" value="1"/>
</dbReference>
<dbReference type="AlphaFoldDB" id="A0A7H2BDR9"/>
<feature type="transmembrane region" description="Helical" evidence="1">
    <location>
        <begin position="6"/>
        <end position="30"/>
    </location>
</feature>
<dbReference type="Proteomes" id="UP000516404">
    <property type="component" value="Chromosome"/>
</dbReference>
<dbReference type="InterPro" id="IPR053150">
    <property type="entry name" value="Teicoplanin_resist-assoc"/>
</dbReference>
<feature type="transmembrane region" description="Helical" evidence="1">
    <location>
        <begin position="103"/>
        <end position="125"/>
    </location>
</feature>
<evidence type="ECO:0000313" key="3">
    <source>
        <dbReference type="EMBL" id="QNV37815.1"/>
    </source>
</evidence>
<dbReference type="EMBL" id="CP061539">
    <property type="protein sequence ID" value="QNV37815.1"/>
    <property type="molecule type" value="Genomic_DNA"/>
</dbReference>
<keyword evidence="1" id="KW-0472">Membrane</keyword>
<protein>
    <submittedName>
        <fullName evidence="3">VanZ family protein</fullName>
    </submittedName>
</protein>
<sequence>MDFSLLLHHALTLLIGAFIICALVVVVARLRWGWHPSALRLTALPILAVYAVFVIAVTLLPLPDKTTFTCGSPYFYPRFFVGWSVHFALQHNTSLVGAFLSKYTAQVLLNIALFIPLGAFLNWLFRLNFRAALLIGFACTLGIELTQLTGLWGYYDCAYRTFDAEDLLGNTCGAVLGWIAVEWTRRRVRRIKGLPNL</sequence>
<dbReference type="KEGG" id="rter:IDM49_00420"/>
<proteinExistence type="predicted"/>